<feature type="domain" description="Thiaminase-2/PQQC" evidence="5">
    <location>
        <begin position="40"/>
        <end position="207"/>
    </location>
</feature>
<feature type="domain" description="Pyridoxamine kinase/Phosphomethylpyrimidine kinase" evidence="6">
    <location>
        <begin position="410"/>
        <end position="657"/>
    </location>
</feature>
<proteinExistence type="predicted"/>
<sequence length="671" mass="73518">MRETGKRDTDAILSFVIVMSFSEQLWNKYYTDALASLYNPFVLGLANGNLPKAAFVEYIQQDSFYLDVYEKAYRKAAEVAQAANLVEYAKCFRELMTAITDEKEKHQKRAAERGEKIEQPQILRATKGYTDLLTKAYTEGSLGDIVAAVLPCTKLYNFIGHAIKKAIPDHHHTYSEWIDTYATDGMVDSTSLLENMLDALSATEDKASNEFYYSEAMRLEFEFFDQQNHVFAAPTTAIMTVAAGTMCPGDVACDHPASQAPDRAGLAEFAANLPKRENPSCACCCPKWEARVREMGKDYGKTIVPLAAFEKTEAVTLGYGSFPELPQLLKTDLPVLVAPSASEIHAVESYGLKARRLLTAMACDLTALPKDTVFFVEHVFEVGMALMGSAFYPNQHFDTLPTTLIIAGSDSGGGAGLQADMKACCALGAYSTTVLTALTAQNTQGAQHIFSIPLDWISKQIDSVLQDIHVDCVKTGMLGTKEVAHLVAQKMEEYQVKTLVVDPCMICRSGNKIMQEDAVPVVRAELIPKALIITPNYFEACTLLGREIPHTEEGLKAAAKDLLSLGCKNVYLKGGRVEGTDEACDVLCYGEDQFEVFRVPYVRTRNTHGTGCTLASSIAAELARGLSVPEAVKAAKDYVNGGVIASRFLHVGKGKQGPLNHLYRTFPCEQH</sequence>
<dbReference type="GO" id="GO:0008902">
    <property type="term" value="F:hydroxymethylpyrimidine kinase activity"/>
    <property type="evidence" value="ECO:0007669"/>
    <property type="project" value="TreeGrafter"/>
</dbReference>
<evidence type="ECO:0000313" key="7">
    <source>
        <dbReference type="EMBL" id="OAO16311.1"/>
    </source>
</evidence>
<comment type="caution">
    <text evidence="7">The sequence shown here is derived from an EMBL/GenBank/DDBJ whole genome shotgun (WGS) entry which is preliminary data.</text>
</comment>
<dbReference type="STRING" id="478820.A0A196SJ19"/>
<evidence type="ECO:0000313" key="8">
    <source>
        <dbReference type="Proteomes" id="UP000078348"/>
    </source>
</evidence>
<dbReference type="InterPro" id="IPR029056">
    <property type="entry name" value="Ribokinase-like"/>
</dbReference>
<keyword evidence="4" id="KW-0067">ATP-binding</keyword>
<dbReference type="CDD" id="cd19368">
    <property type="entry name" value="TenA_C_AtTH2-like"/>
    <property type="match status" value="1"/>
</dbReference>
<dbReference type="GO" id="GO:0009228">
    <property type="term" value="P:thiamine biosynthetic process"/>
    <property type="evidence" value="ECO:0007669"/>
    <property type="project" value="InterPro"/>
</dbReference>
<dbReference type="SUPFAM" id="SSF48613">
    <property type="entry name" value="Heme oxygenase-like"/>
    <property type="match status" value="1"/>
</dbReference>
<dbReference type="GO" id="GO:0008972">
    <property type="term" value="F:phosphomethylpyrimidine kinase activity"/>
    <property type="evidence" value="ECO:0007669"/>
    <property type="project" value="InterPro"/>
</dbReference>
<keyword evidence="8" id="KW-1185">Reference proteome</keyword>
<evidence type="ECO:0000256" key="2">
    <source>
        <dbReference type="ARBA" id="ARBA00022741"/>
    </source>
</evidence>
<evidence type="ECO:0000256" key="3">
    <source>
        <dbReference type="ARBA" id="ARBA00022777"/>
    </source>
</evidence>
<keyword evidence="1" id="KW-0808">Transferase</keyword>
<dbReference type="OrthoDB" id="10028886at2759"/>
<dbReference type="PANTHER" id="PTHR20858:SF17">
    <property type="entry name" value="HYDROXYMETHYLPYRIMIDINE_PHOSPHOMETHYLPYRIMIDINE KINASE THI20-RELATED"/>
    <property type="match status" value="1"/>
</dbReference>
<evidence type="ECO:0000259" key="5">
    <source>
        <dbReference type="Pfam" id="PF03070"/>
    </source>
</evidence>
<dbReference type="AlphaFoldDB" id="A0A196SJ19"/>
<dbReference type="Gene3D" id="3.40.1190.20">
    <property type="match status" value="1"/>
</dbReference>
<gene>
    <name evidence="7" type="ORF">AV274_1961</name>
</gene>
<dbReference type="InterPro" id="IPR004399">
    <property type="entry name" value="HMP/HMP-P_kinase_dom"/>
</dbReference>
<reference evidence="7 8" key="1">
    <citation type="submission" date="2016-05" db="EMBL/GenBank/DDBJ databases">
        <title>Nuclear genome of Blastocystis sp. subtype 1 NandII.</title>
        <authorList>
            <person name="Gentekaki E."/>
            <person name="Curtis B."/>
            <person name="Stairs C."/>
            <person name="Eme L."/>
            <person name="Herman E."/>
            <person name="Klimes V."/>
            <person name="Arias M.C."/>
            <person name="Elias M."/>
            <person name="Hilliou F."/>
            <person name="Klute M."/>
            <person name="Malik S.-B."/>
            <person name="Pightling A."/>
            <person name="Rachubinski R."/>
            <person name="Salas D."/>
            <person name="Schlacht A."/>
            <person name="Suga H."/>
            <person name="Archibald J."/>
            <person name="Ball S.G."/>
            <person name="Clark G."/>
            <person name="Dacks J."/>
            <person name="Van Der Giezen M."/>
            <person name="Tsaousis A."/>
            <person name="Roger A."/>
        </authorList>
    </citation>
    <scope>NUCLEOTIDE SEQUENCE [LARGE SCALE GENOMIC DNA]</scope>
    <source>
        <strain evidence="8">ATCC 50177 / NandII</strain>
    </source>
</reference>
<keyword evidence="2" id="KW-0547">Nucleotide-binding</keyword>
<dbReference type="GO" id="GO:0005829">
    <property type="term" value="C:cytosol"/>
    <property type="evidence" value="ECO:0007669"/>
    <property type="project" value="TreeGrafter"/>
</dbReference>
<accession>A0A196SJ19</accession>
<dbReference type="GO" id="GO:0005524">
    <property type="term" value="F:ATP binding"/>
    <property type="evidence" value="ECO:0007669"/>
    <property type="project" value="UniProtKB-KW"/>
</dbReference>
<dbReference type="FunFam" id="3.40.1190.20:FF:000003">
    <property type="entry name" value="Phosphomethylpyrimidine kinase ThiD"/>
    <property type="match status" value="1"/>
</dbReference>
<dbReference type="EMBL" id="LXWW01000089">
    <property type="protein sequence ID" value="OAO16311.1"/>
    <property type="molecule type" value="Genomic_DNA"/>
</dbReference>
<name>A0A196SJ19_BLAHN</name>
<evidence type="ECO:0000256" key="4">
    <source>
        <dbReference type="ARBA" id="ARBA00022840"/>
    </source>
</evidence>
<dbReference type="Gene3D" id="1.20.910.10">
    <property type="entry name" value="Heme oxygenase-like"/>
    <property type="match status" value="1"/>
</dbReference>
<dbReference type="CDD" id="cd01169">
    <property type="entry name" value="HMPP_kinase"/>
    <property type="match status" value="1"/>
</dbReference>
<evidence type="ECO:0000259" key="6">
    <source>
        <dbReference type="Pfam" id="PF08543"/>
    </source>
</evidence>
<evidence type="ECO:0000256" key="1">
    <source>
        <dbReference type="ARBA" id="ARBA00022679"/>
    </source>
</evidence>
<dbReference type="SUPFAM" id="SSF53613">
    <property type="entry name" value="Ribokinase-like"/>
    <property type="match status" value="1"/>
</dbReference>
<dbReference type="InterPro" id="IPR016084">
    <property type="entry name" value="Haem_Oase-like_multi-hlx"/>
</dbReference>
<dbReference type="Proteomes" id="UP000078348">
    <property type="component" value="Unassembled WGS sequence"/>
</dbReference>
<dbReference type="NCBIfam" id="TIGR00097">
    <property type="entry name" value="HMP-P_kinase"/>
    <property type="match status" value="1"/>
</dbReference>
<dbReference type="InterPro" id="IPR013749">
    <property type="entry name" value="PM/HMP-P_kinase-1"/>
</dbReference>
<organism evidence="7 8">
    <name type="scientific">Blastocystis sp. subtype 1 (strain ATCC 50177 / NandII)</name>
    <dbReference type="NCBI Taxonomy" id="478820"/>
    <lineage>
        <taxon>Eukaryota</taxon>
        <taxon>Sar</taxon>
        <taxon>Stramenopiles</taxon>
        <taxon>Bigyra</taxon>
        <taxon>Opalozoa</taxon>
        <taxon>Opalinata</taxon>
        <taxon>Blastocystidae</taxon>
        <taxon>Blastocystis</taxon>
    </lineage>
</organism>
<dbReference type="InterPro" id="IPR004305">
    <property type="entry name" value="Thiaminase-2/PQQC"/>
</dbReference>
<keyword evidence="3 7" id="KW-0418">Kinase</keyword>
<dbReference type="Pfam" id="PF08543">
    <property type="entry name" value="Phos_pyr_kin"/>
    <property type="match status" value="1"/>
</dbReference>
<protein>
    <submittedName>
        <fullName evidence="7">Hydroxymethylpyrimidine/phosphomethylpyrimidine kinase, fused with Thi4</fullName>
    </submittedName>
</protein>
<dbReference type="PANTHER" id="PTHR20858">
    <property type="entry name" value="PHOSPHOMETHYLPYRIMIDINE KINASE"/>
    <property type="match status" value="1"/>
</dbReference>
<dbReference type="Pfam" id="PF03070">
    <property type="entry name" value="TENA_THI-4"/>
    <property type="match status" value="1"/>
</dbReference>